<sequence length="118" mass="14218">MSIVLKRIYDEPPQLGGHRILIDRVWPRGISKENAKLDEWMKEIKPSPHLRKWFNHEQEKFEEFKKAYKEELNQDDEKQKKLQELKEMSANERLVLLYGAKDERHNHAVVLKEVLEDL</sequence>
<dbReference type="EMBL" id="QNRJ01000009">
    <property type="protein sequence ID" value="RBP03444.1"/>
    <property type="molecule type" value="Genomic_DNA"/>
</dbReference>
<dbReference type="Proteomes" id="UP000252118">
    <property type="component" value="Unassembled WGS sequence"/>
</dbReference>
<comment type="caution">
    <text evidence="1">The sequence shown here is derived from an EMBL/GenBank/DDBJ whole genome shotgun (WGS) entry which is preliminary data.</text>
</comment>
<dbReference type="OrthoDB" id="9790745at2"/>
<reference evidence="1 2" key="1">
    <citation type="submission" date="2018-06" db="EMBL/GenBank/DDBJ databases">
        <title>Freshwater and sediment microbial communities from various areas in North America, analyzing microbe dynamics in response to fracking.</title>
        <authorList>
            <person name="Lamendella R."/>
        </authorList>
    </citation>
    <scope>NUCLEOTIDE SEQUENCE [LARGE SCALE GENOMIC DNA]</scope>
    <source>
        <strain evidence="1 2">97B</strain>
    </source>
</reference>
<dbReference type="PANTHER" id="PTHR36849">
    <property type="entry name" value="CYTOPLASMIC PROTEIN-RELATED"/>
    <property type="match status" value="1"/>
</dbReference>
<evidence type="ECO:0000313" key="1">
    <source>
        <dbReference type="EMBL" id="RBP03444.1"/>
    </source>
</evidence>
<proteinExistence type="predicted"/>
<dbReference type="InterPro" id="IPR052552">
    <property type="entry name" value="YeaO-like"/>
</dbReference>
<accession>A0A366EME0</accession>
<gene>
    <name evidence="1" type="ORF">DET59_109138</name>
</gene>
<evidence type="ECO:0000313" key="2">
    <source>
        <dbReference type="Proteomes" id="UP000252118"/>
    </source>
</evidence>
<name>A0A366EME0_9BACI</name>
<dbReference type="RefSeq" id="WP_113970147.1">
    <property type="nucleotide sequence ID" value="NZ_QNRJ01000009.1"/>
</dbReference>
<dbReference type="AlphaFoldDB" id="A0A366EME0"/>
<organism evidence="1 2">
    <name type="scientific">Rossellomorea aquimaris</name>
    <dbReference type="NCBI Taxonomy" id="189382"/>
    <lineage>
        <taxon>Bacteria</taxon>
        <taxon>Bacillati</taxon>
        <taxon>Bacillota</taxon>
        <taxon>Bacilli</taxon>
        <taxon>Bacillales</taxon>
        <taxon>Bacillaceae</taxon>
        <taxon>Rossellomorea</taxon>
    </lineage>
</organism>
<dbReference type="Pfam" id="PF22752">
    <property type="entry name" value="DUF488-N3i"/>
    <property type="match status" value="1"/>
</dbReference>
<dbReference type="PANTHER" id="PTHR36849:SF1">
    <property type="entry name" value="CYTOPLASMIC PROTEIN"/>
    <property type="match status" value="1"/>
</dbReference>
<protein>
    <submittedName>
        <fullName evidence="1">Uncharacterized protein YeaO (DUF488 family)</fullName>
    </submittedName>
</protein>